<comment type="similarity">
    <text evidence="1">Belongs to the carbohydrate kinase PfkB family.</text>
</comment>
<dbReference type="PANTHER" id="PTHR43085:SF46">
    <property type="entry name" value="ADENOSINE KINASE"/>
    <property type="match status" value="1"/>
</dbReference>
<dbReference type="InterPro" id="IPR002173">
    <property type="entry name" value="Carboh/pur_kinase_PfkB_CS"/>
</dbReference>
<protein>
    <recommendedName>
        <fullName evidence="4">Carbohydrate kinase PfkB domain-containing protein</fullName>
    </recommendedName>
</protein>
<evidence type="ECO:0000256" key="2">
    <source>
        <dbReference type="ARBA" id="ARBA00022679"/>
    </source>
</evidence>
<reference evidence="5 6" key="1">
    <citation type="submission" date="2019-08" db="EMBL/GenBank/DDBJ databases">
        <authorList>
            <person name="Liang Q."/>
        </authorList>
    </citation>
    <scope>NUCLEOTIDE SEQUENCE [LARGE SCALE GENOMIC DNA]</scope>
    <source>
        <strain evidence="5 6">V1718</strain>
    </source>
</reference>
<evidence type="ECO:0000259" key="4">
    <source>
        <dbReference type="Pfam" id="PF00294"/>
    </source>
</evidence>
<dbReference type="RefSeq" id="WP_146961829.1">
    <property type="nucleotide sequence ID" value="NZ_CP042467.1"/>
</dbReference>
<dbReference type="InterPro" id="IPR011611">
    <property type="entry name" value="PfkB_dom"/>
</dbReference>
<dbReference type="AlphaFoldDB" id="A0A5B8XTE7"/>
<dbReference type="Pfam" id="PF00294">
    <property type="entry name" value="PfkB"/>
    <property type="match status" value="1"/>
</dbReference>
<dbReference type="InterPro" id="IPR050306">
    <property type="entry name" value="PfkB_Carbo_kinase"/>
</dbReference>
<dbReference type="Gene3D" id="3.40.1190.20">
    <property type="match status" value="1"/>
</dbReference>
<keyword evidence="6" id="KW-1185">Reference proteome</keyword>
<name>A0A5B8XTE7_9DELT</name>
<evidence type="ECO:0000313" key="6">
    <source>
        <dbReference type="Proteomes" id="UP000321595"/>
    </source>
</evidence>
<evidence type="ECO:0000256" key="1">
    <source>
        <dbReference type="ARBA" id="ARBA00010688"/>
    </source>
</evidence>
<keyword evidence="2" id="KW-0808">Transferase</keyword>
<dbReference type="EMBL" id="CP042467">
    <property type="protein sequence ID" value="QED28950.1"/>
    <property type="molecule type" value="Genomic_DNA"/>
</dbReference>
<feature type="domain" description="Carbohydrate kinase PfkB" evidence="4">
    <location>
        <begin position="178"/>
        <end position="265"/>
    </location>
</feature>
<dbReference type="PROSITE" id="PS00584">
    <property type="entry name" value="PFKB_KINASES_2"/>
    <property type="match status" value="1"/>
</dbReference>
<gene>
    <name evidence="5" type="ORF">FRD01_17220</name>
</gene>
<organism evidence="5 6">
    <name type="scientific">Microvenator marinus</name>
    <dbReference type="NCBI Taxonomy" id="2600177"/>
    <lineage>
        <taxon>Bacteria</taxon>
        <taxon>Deltaproteobacteria</taxon>
        <taxon>Bradymonadales</taxon>
        <taxon>Microvenatoraceae</taxon>
        <taxon>Microvenator</taxon>
    </lineage>
</organism>
<evidence type="ECO:0000256" key="3">
    <source>
        <dbReference type="ARBA" id="ARBA00022777"/>
    </source>
</evidence>
<keyword evidence="3" id="KW-0418">Kinase</keyword>
<dbReference type="GO" id="GO:0016301">
    <property type="term" value="F:kinase activity"/>
    <property type="evidence" value="ECO:0007669"/>
    <property type="project" value="UniProtKB-KW"/>
</dbReference>
<dbReference type="KEGG" id="bbae:FRD01_17220"/>
<proteinExistence type="inferred from homology"/>
<evidence type="ECO:0000313" key="5">
    <source>
        <dbReference type="EMBL" id="QED28950.1"/>
    </source>
</evidence>
<dbReference type="SUPFAM" id="SSF53613">
    <property type="entry name" value="Ribokinase-like"/>
    <property type="match status" value="1"/>
</dbReference>
<sequence length="286" mass="30738">MKTCIVGHITHDLYPDGIYAGGCSFYGGMVHKALGAEVVLRAGVGLNFQCDAEIEVLNPILRRIGETTTFKNEYPENAPRVQWVESLAEPLPAELEEDFDLIHLAPVLGELDFNAWVRAARPRARLLGINVQGWIKAASSTPPAVVQQVRWAPDPEVLKLVDVACLSDEDLIDQPGLFELLRAHVPVVALTHGREGAEIFATKTGSEESKWRVGIFETEVADPTGAGDAFAAAFLNGIASGKTLSQAAAIASAASSLVIEARGGKSLPRVSHALSRADRIEVEELK</sequence>
<accession>A0A5B8XTE7</accession>
<dbReference type="OrthoDB" id="9776822at2"/>
<dbReference type="PANTHER" id="PTHR43085">
    <property type="entry name" value="HEXOKINASE FAMILY MEMBER"/>
    <property type="match status" value="1"/>
</dbReference>
<dbReference type="InterPro" id="IPR029056">
    <property type="entry name" value="Ribokinase-like"/>
</dbReference>
<dbReference type="Proteomes" id="UP000321595">
    <property type="component" value="Chromosome"/>
</dbReference>